<organism evidence="3 4">
    <name type="scientific">Thalassotalea piscium</name>
    <dbReference type="NCBI Taxonomy" id="1230533"/>
    <lineage>
        <taxon>Bacteria</taxon>
        <taxon>Pseudomonadati</taxon>
        <taxon>Pseudomonadota</taxon>
        <taxon>Gammaproteobacteria</taxon>
        <taxon>Alteromonadales</taxon>
        <taxon>Colwelliaceae</taxon>
        <taxon>Thalassotalea</taxon>
    </lineage>
</organism>
<evidence type="ECO:0000313" key="4">
    <source>
        <dbReference type="Proteomes" id="UP000537141"/>
    </source>
</evidence>
<dbReference type="InterPro" id="IPR006076">
    <property type="entry name" value="FAD-dep_OxRdtase"/>
</dbReference>
<accession>A0A7X0NK65</accession>
<dbReference type="PANTHER" id="PTHR13847">
    <property type="entry name" value="SARCOSINE DEHYDROGENASE-RELATED"/>
    <property type="match status" value="1"/>
</dbReference>
<reference evidence="3 4" key="1">
    <citation type="submission" date="2020-08" db="EMBL/GenBank/DDBJ databases">
        <title>Genomic Encyclopedia of Type Strains, Phase IV (KMG-IV): sequencing the most valuable type-strain genomes for metagenomic binning, comparative biology and taxonomic classification.</title>
        <authorList>
            <person name="Goeker M."/>
        </authorList>
    </citation>
    <scope>NUCLEOTIDE SEQUENCE [LARGE SCALE GENOMIC DNA]</scope>
    <source>
        <strain evidence="3 4">DSM 26287</strain>
    </source>
</reference>
<dbReference type="AlphaFoldDB" id="A0A7X0NK65"/>
<protein>
    <submittedName>
        <fullName evidence="3">D-amino-acid dehydrogenase</fullName>
        <ecNumber evidence="3">1.4.99.-</ecNumber>
    </submittedName>
</protein>
<name>A0A7X0NK65_9GAMM</name>
<dbReference type="RefSeq" id="WP_184426476.1">
    <property type="nucleotide sequence ID" value="NZ_AP027362.1"/>
</dbReference>
<dbReference type="EMBL" id="JACHHU010000040">
    <property type="protein sequence ID" value="MBB6544915.1"/>
    <property type="molecule type" value="Genomic_DNA"/>
</dbReference>
<dbReference type="PANTHER" id="PTHR13847:SF289">
    <property type="entry name" value="GLYCINE OXIDASE"/>
    <property type="match status" value="1"/>
</dbReference>
<gene>
    <name evidence="3" type="ORF">HNQ55_003449</name>
</gene>
<dbReference type="InterPro" id="IPR036188">
    <property type="entry name" value="FAD/NAD-bd_sf"/>
</dbReference>
<feature type="domain" description="FAD dependent oxidoreductase" evidence="2">
    <location>
        <begin position="8"/>
        <end position="403"/>
    </location>
</feature>
<sequence>MTKEKETVAVIGAGIIGVNCALQLQAHGYNVTLIDKAGIGEGCSKGNAGHFATEQVFPLAEFNLLWQLPKLLLDPLGPVSISPKYLPTVLPWFFKFIGNMYTAKRHKNMEALKALNKHAIELYKPLLKAANAEHLLTSKGSLLVFETTNINTVTKHFNTYKNAGVAVKLLDRQQTLLLEPSIHNKVNYSLYFTDVGHTVDPYLFCQSLANYAFSLGTVFKKLAISKINYREKNIELANNSEKLVFDKVVIATGAWSKVLAEQLGYNLPMEYERGYHLDIPEINKDHALTRPVASAERKFIITPMTHGLRLAGTVEFAGLDLPANMKRANSLYKNALNVLSNISPYDCEAPTDEQRWMGFRPSMPDSLPVIGTAPLHNNIYFAVGHQHLGLTLGAVTGKLITQLVNGEATYLDISPFSLERFNKA</sequence>
<dbReference type="GO" id="GO:0016491">
    <property type="term" value="F:oxidoreductase activity"/>
    <property type="evidence" value="ECO:0007669"/>
    <property type="project" value="UniProtKB-KW"/>
</dbReference>
<dbReference type="GO" id="GO:0005737">
    <property type="term" value="C:cytoplasm"/>
    <property type="evidence" value="ECO:0007669"/>
    <property type="project" value="TreeGrafter"/>
</dbReference>
<dbReference type="Pfam" id="PF01266">
    <property type="entry name" value="DAO"/>
    <property type="match status" value="1"/>
</dbReference>
<evidence type="ECO:0000256" key="1">
    <source>
        <dbReference type="ARBA" id="ARBA00023002"/>
    </source>
</evidence>
<proteinExistence type="predicted"/>
<keyword evidence="4" id="KW-1185">Reference proteome</keyword>
<evidence type="ECO:0000313" key="3">
    <source>
        <dbReference type="EMBL" id="MBB6544915.1"/>
    </source>
</evidence>
<dbReference type="SUPFAM" id="SSF51905">
    <property type="entry name" value="FAD/NAD(P)-binding domain"/>
    <property type="match status" value="1"/>
</dbReference>
<dbReference type="EC" id="1.4.99.-" evidence="3"/>
<comment type="caution">
    <text evidence="3">The sequence shown here is derived from an EMBL/GenBank/DDBJ whole genome shotgun (WGS) entry which is preliminary data.</text>
</comment>
<dbReference type="Proteomes" id="UP000537141">
    <property type="component" value="Unassembled WGS sequence"/>
</dbReference>
<evidence type="ECO:0000259" key="2">
    <source>
        <dbReference type="Pfam" id="PF01266"/>
    </source>
</evidence>
<dbReference type="SUPFAM" id="SSF54373">
    <property type="entry name" value="FAD-linked reductases, C-terminal domain"/>
    <property type="match status" value="1"/>
</dbReference>
<keyword evidence="1 3" id="KW-0560">Oxidoreductase</keyword>
<dbReference type="Gene3D" id="3.30.9.10">
    <property type="entry name" value="D-Amino Acid Oxidase, subunit A, domain 2"/>
    <property type="match status" value="1"/>
</dbReference>
<dbReference type="Gene3D" id="3.50.50.60">
    <property type="entry name" value="FAD/NAD(P)-binding domain"/>
    <property type="match status" value="2"/>
</dbReference>